<keyword evidence="2" id="KW-0238">DNA-binding</keyword>
<dbReference type="Gene3D" id="1.10.10.10">
    <property type="entry name" value="Winged helix-like DNA-binding domain superfamily/Winged helix DNA-binding domain"/>
    <property type="match status" value="1"/>
</dbReference>
<name>R8Y648_ACICA</name>
<dbReference type="AlphaFoldDB" id="R8Y648"/>
<dbReference type="Pfam" id="PF01047">
    <property type="entry name" value="MarR"/>
    <property type="match status" value="1"/>
</dbReference>
<dbReference type="RefSeq" id="WP_016137479.1">
    <property type="nucleotide sequence ID" value="NZ_KB976986.1"/>
</dbReference>
<dbReference type="PROSITE" id="PS50995">
    <property type="entry name" value="HTH_MARR_2"/>
    <property type="match status" value="1"/>
</dbReference>
<proteinExistence type="predicted"/>
<dbReference type="GO" id="GO:0003677">
    <property type="term" value="F:DNA binding"/>
    <property type="evidence" value="ECO:0007669"/>
    <property type="project" value="UniProtKB-KW"/>
</dbReference>
<dbReference type="InterPro" id="IPR036390">
    <property type="entry name" value="WH_DNA-bd_sf"/>
</dbReference>
<keyword evidence="1" id="KW-0805">Transcription regulation</keyword>
<evidence type="ECO:0000313" key="6">
    <source>
        <dbReference type="Proteomes" id="UP000014041"/>
    </source>
</evidence>
<keyword evidence="3" id="KW-0804">Transcription</keyword>
<protein>
    <recommendedName>
        <fullName evidence="4">HTH marR-type domain-containing protein</fullName>
    </recommendedName>
</protein>
<dbReference type="PRINTS" id="PR00598">
    <property type="entry name" value="HTHMARR"/>
</dbReference>
<dbReference type="GO" id="GO:0003700">
    <property type="term" value="F:DNA-binding transcription factor activity"/>
    <property type="evidence" value="ECO:0007669"/>
    <property type="project" value="InterPro"/>
</dbReference>
<dbReference type="SMART" id="SM00347">
    <property type="entry name" value="HTH_MARR"/>
    <property type="match status" value="1"/>
</dbReference>
<dbReference type="SUPFAM" id="SSF46785">
    <property type="entry name" value="Winged helix' DNA-binding domain"/>
    <property type="match status" value="1"/>
</dbReference>
<evidence type="ECO:0000259" key="4">
    <source>
        <dbReference type="PROSITE" id="PS50995"/>
    </source>
</evidence>
<dbReference type="EMBL" id="APQJ01000005">
    <property type="protein sequence ID" value="EOQ64873.1"/>
    <property type="molecule type" value="Genomic_DNA"/>
</dbReference>
<comment type="caution">
    <text evidence="5">The sequence shown here is derived from an EMBL/GenBank/DDBJ whole genome shotgun (WGS) entry which is preliminary data.</text>
</comment>
<dbReference type="InterPro" id="IPR000835">
    <property type="entry name" value="HTH_MarR-typ"/>
</dbReference>
<gene>
    <name evidence="5" type="ORF">F935_00525</name>
</gene>
<evidence type="ECO:0000313" key="5">
    <source>
        <dbReference type="EMBL" id="EOQ64873.1"/>
    </source>
</evidence>
<evidence type="ECO:0000256" key="3">
    <source>
        <dbReference type="ARBA" id="ARBA00023163"/>
    </source>
</evidence>
<evidence type="ECO:0000256" key="2">
    <source>
        <dbReference type="ARBA" id="ARBA00023125"/>
    </source>
</evidence>
<dbReference type="PANTHER" id="PTHR42756:SF1">
    <property type="entry name" value="TRANSCRIPTIONAL REPRESSOR OF EMRAB OPERON"/>
    <property type="match status" value="1"/>
</dbReference>
<dbReference type="InterPro" id="IPR036388">
    <property type="entry name" value="WH-like_DNA-bd_sf"/>
</dbReference>
<evidence type="ECO:0000256" key="1">
    <source>
        <dbReference type="ARBA" id="ARBA00023015"/>
    </source>
</evidence>
<reference evidence="5 6" key="1">
    <citation type="submission" date="2013-02" db="EMBL/GenBank/DDBJ databases">
        <title>The Genome Sequence of Acinetobacter sp. ANC 3811.</title>
        <authorList>
            <consortium name="The Broad Institute Genome Sequencing Platform"/>
            <consortium name="The Broad Institute Genome Sequencing Center for Infectious Disease"/>
            <person name="Cerqueira G."/>
            <person name="Feldgarden M."/>
            <person name="Courvalin P."/>
            <person name="Perichon B."/>
            <person name="Grillot-Courvalin C."/>
            <person name="Clermont D."/>
            <person name="Rocha E."/>
            <person name="Yoon E.-J."/>
            <person name="Nemec A."/>
            <person name="Walker B."/>
            <person name="Young S.K."/>
            <person name="Zeng Q."/>
            <person name="Gargeya S."/>
            <person name="Fitzgerald M."/>
            <person name="Haas B."/>
            <person name="Abouelleil A."/>
            <person name="Alvarado L."/>
            <person name="Arachchi H.M."/>
            <person name="Berlin A.M."/>
            <person name="Chapman S.B."/>
            <person name="Dewar J."/>
            <person name="Goldberg J."/>
            <person name="Griggs A."/>
            <person name="Gujja S."/>
            <person name="Hansen M."/>
            <person name="Howarth C."/>
            <person name="Imamovic A."/>
            <person name="Larimer J."/>
            <person name="McCowan C."/>
            <person name="Murphy C."/>
            <person name="Neiman D."/>
            <person name="Pearson M."/>
            <person name="Priest M."/>
            <person name="Roberts A."/>
            <person name="Saif S."/>
            <person name="Shea T."/>
            <person name="Sisk P."/>
            <person name="Sykes S."/>
            <person name="Wortman J."/>
            <person name="Nusbaum C."/>
            <person name="Birren B."/>
        </authorList>
    </citation>
    <scope>NUCLEOTIDE SEQUENCE [LARGE SCALE GENOMIC DNA]</scope>
    <source>
        <strain evidence="5 6">ANC 3811</strain>
    </source>
</reference>
<accession>R8Y648</accession>
<dbReference type="Proteomes" id="UP000014041">
    <property type="component" value="Unassembled WGS sequence"/>
</dbReference>
<dbReference type="PANTHER" id="PTHR42756">
    <property type="entry name" value="TRANSCRIPTIONAL REGULATOR, MARR"/>
    <property type="match status" value="1"/>
</dbReference>
<feature type="domain" description="HTH marR-type" evidence="4">
    <location>
        <begin position="10"/>
        <end position="166"/>
    </location>
</feature>
<organism evidence="5 6">
    <name type="scientific">Acinetobacter calcoaceticus ANC 3811</name>
    <dbReference type="NCBI Taxonomy" id="1217690"/>
    <lineage>
        <taxon>Bacteria</taxon>
        <taxon>Pseudomonadati</taxon>
        <taxon>Pseudomonadota</taxon>
        <taxon>Gammaproteobacteria</taxon>
        <taxon>Moraxellales</taxon>
        <taxon>Moraxellaceae</taxon>
        <taxon>Acinetobacter</taxon>
        <taxon>Acinetobacter calcoaceticus/baumannii complex</taxon>
    </lineage>
</organism>
<sequence length="176" mass="20024">MKKQNDSLQKDEVDKILEQWAKERPDLDASPMGPIGRIKRCATLIERLLESNFSTFDLSLWEFDMLATLRRSGSPYRLSPTELFSALMITSGTMTHRLKKLEQRNLIERIDNEEDARSMLVQLTSHGLELINKAVEAHVENERLILSVLSSNEIDNINASLSVLLQSLEASTKKGR</sequence>
<dbReference type="HOGENOM" id="CLU_083287_27_5_6"/>